<protein>
    <submittedName>
        <fullName evidence="1">Uncharacterized protein</fullName>
    </submittedName>
</protein>
<evidence type="ECO:0000313" key="1">
    <source>
        <dbReference type="EMBL" id="KAE8661048.1"/>
    </source>
</evidence>
<gene>
    <name evidence="1" type="ORF">F3Y22_tig00116939pilonHSYRG00059</name>
</gene>
<dbReference type="AlphaFoldDB" id="A0A6A2WMG6"/>
<organism evidence="1 2">
    <name type="scientific">Hibiscus syriacus</name>
    <name type="common">Rose of Sharon</name>
    <dbReference type="NCBI Taxonomy" id="106335"/>
    <lineage>
        <taxon>Eukaryota</taxon>
        <taxon>Viridiplantae</taxon>
        <taxon>Streptophyta</taxon>
        <taxon>Embryophyta</taxon>
        <taxon>Tracheophyta</taxon>
        <taxon>Spermatophyta</taxon>
        <taxon>Magnoliopsida</taxon>
        <taxon>eudicotyledons</taxon>
        <taxon>Gunneridae</taxon>
        <taxon>Pentapetalae</taxon>
        <taxon>rosids</taxon>
        <taxon>malvids</taxon>
        <taxon>Malvales</taxon>
        <taxon>Malvaceae</taxon>
        <taxon>Malvoideae</taxon>
        <taxon>Hibiscus</taxon>
    </lineage>
</organism>
<dbReference type="Proteomes" id="UP000436088">
    <property type="component" value="Unassembled WGS sequence"/>
</dbReference>
<accession>A0A6A2WMG6</accession>
<dbReference type="EMBL" id="VEPZ02001726">
    <property type="protein sequence ID" value="KAE8661048.1"/>
    <property type="molecule type" value="Genomic_DNA"/>
</dbReference>
<keyword evidence="2" id="KW-1185">Reference proteome</keyword>
<evidence type="ECO:0000313" key="2">
    <source>
        <dbReference type="Proteomes" id="UP000436088"/>
    </source>
</evidence>
<name>A0A6A2WMG6_HIBSY</name>
<sequence length="60" mass="6755">MSVIDILEKVDVICKRYEKYDVEKQRDQNVSGDDAFARAYAAVKLTLNPLLSGACFQGEE</sequence>
<proteinExistence type="predicted"/>
<reference evidence="1" key="1">
    <citation type="submission" date="2019-09" db="EMBL/GenBank/DDBJ databases">
        <title>Draft genome information of white flower Hibiscus syriacus.</title>
        <authorList>
            <person name="Kim Y.-M."/>
        </authorList>
    </citation>
    <scope>NUCLEOTIDE SEQUENCE [LARGE SCALE GENOMIC DNA]</scope>
    <source>
        <strain evidence="1">YM2019G1</strain>
    </source>
</reference>
<comment type="caution">
    <text evidence="1">The sequence shown here is derived from an EMBL/GenBank/DDBJ whole genome shotgun (WGS) entry which is preliminary data.</text>
</comment>